<name>A0A7K0ERI2_9BACT</name>
<protein>
    <submittedName>
        <fullName evidence="3">DUF4440 domain-containing protein</fullName>
    </submittedName>
</protein>
<evidence type="ECO:0000256" key="1">
    <source>
        <dbReference type="SAM" id="SignalP"/>
    </source>
</evidence>
<dbReference type="SUPFAM" id="SSF54427">
    <property type="entry name" value="NTF2-like"/>
    <property type="match status" value="1"/>
</dbReference>
<keyword evidence="1" id="KW-0732">Signal</keyword>
<dbReference type="Pfam" id="PF14534">
    <property type="entry name" value="DUF4440"/>
    <property type="match status" value="1"/>
</dbReference>
<feature type="chain" id="PRO_5029443267" evidence="1">
    <location>
        <begin position="19"/>
        <end position="143"/>
    </location>
</feature>
<organism evidence="3 4">
    <name type="scientific">Larkinella terrae</name>
    <dbReference type="NCBI Taxonomy" id="2025311"/>
    <lineage>
        <taxon>Bacteria</taxon>
        <taxon>Pseudomonadati</taxon>
        <taxon>Bacteroidota</taxon>
        <taxon>Cytophagia</taxon>
        <taxon>Cytophagales</taxon>
        <taxon>Spirosomataceae</taxon>
        <taxon>Larkinella</taxon>
    </lineage>
</organism>
<sequence>MKPFLLFAGLFISSIAYAQNSAAEKAVLEVEKQRFEAQVTRNYAVLEKTLGDELTYNHSNGNQDTKQSFIQSLKDGKQSYESIGAQEQTIHLYGNTAVITGVCLVKATNNGQTINTKLRYTDVYVKKGSQWQMVAWQSLKLAN</sequence>
<dbReference type="AlphaFoldDB" id="A0A7K0ERI2"/>
<dbReference type="Gene3D" id="3.10.450.50">
    <property type="match status" value="1"/>
</dbReference>
<evidence type="ECO:0000313" key="3">
    <source>
        <dbReference type="EMBL" id="MRS64404.1"/>
    </source>
</evidence>
<dbReference type="InterPro" id="IPR027843">
    <property type="entry name" value="DUF4440"/>
</dbReference>
<dbReference type="Proteomes" id="UP000441754">
    <property type="component" value="Unassembled WGS sequence"/>
</dbReference>
<reference evidence="3 4" key="1">
    <citation type="journal article" date="2018" name="Antonie Van Leeuwenhoek">
        <title>Larkinella terrae sp. nov., isolated from soil on Jeju Island, South Korea.</title>
        <authorList>
            <person name="Ten L.N."/>
            <person name="Jeon J."/>
            <person name="Park S.J."/>
            <person name="Park S."/>
            <person name="Lee S.Y."/>
            <person name="Kim M.K."/>
            <person name="Jung H.Y."/>
        </authorList>
    </citation>
    <scope>NUCLEOTIDE SEQUENCE [LARGE SCALE GENOMIC DNA]</scope>
    <source>
        <strain evidence="3 4">KCTC 52001</strain>
    </source>
</reference>
<accession>A0A7K0ERI2</accession>
<evidence type="ECO:0000313" key="4">
    <source>
        <dbReference type="Proteomes" id="UP000441754"/>
    </source>
</evidence>
<dbReference type="RefSeq" id="WP_154177750.1">
    <property type="nucleotide sequence ID" value="NZ_WJXZ01000014.1"/>
</dbReference>
<feature type="signal peptide" evidence="1">
    <location>
        <begin position="1"/>
        <end position="18"/>
    </location>
</feature>
<dbReference type="InterPro" id="IPR032710">
    <property type="entry name" value="NTF2-like_dom_sf"/>
</dbReference>
<feature type="domain" description="DUF4440" evidence="2">
    <location>
        <begin position="27"/>
        <end position="133"/>
    </location>
</feature>
<proteinExistence type="predicted"/>
<comment type="caution">
    <text evidence="3">The sequence shown here is derived from an EMBL/GenBank/DDBJ whole genome shotgun (WGS) entry which is preliminary data.</text>
</comment>
<evidence type="ECO:0000259" key="2">
    <source>
        <dbReference type="Pfam" id="PF14534"/>
    </source>
</evidence>
<dbReference type="OrthoDB" id="1445948at2"/>
<keyword evidence="4" id="KW-1185">Reference proteome</keyword>
<dbReference type="EMBL" id="WJXZ01000014">
    <property type="protein sequence ID" value="MRS64404.1"/>
    <property type="molecule type" value="Genomic_DNA"/>
</dbReference>
<gene>
    <name evidence="3" type="ORF">GJJ30_24105</name>
</gene>